<dbReference type="SUPFAM" id="SSF52317">
    <property type="entry name" value="Class I glutamine amidotransferase-like"/>
    <property type="match status" value="1"/>
</dbReference>
<evidence type="ECO:0000259" key="1">
    <source>
        <dbReference type="Pfam" id="PF01965"/>
    </source>
</evidence>
<dbReference type="PANTHER" id="PTHR43130">
    <property type="entry name" value="ARAC-FAMILY TRANSCRIPTIONAL REGULATOR"/>
    <property type="match status" value="1"/>
</dbReference>
<gene>
    <name evidence="2" type="ORF">ACFQ2K_12730</name>
</gene>
<dbReference type="Gene3D" id="3.40.50.880">
    <property type="match status" value="1"/>
</dbReference>
<name>A0ABW2WPN8_9ACTN</name>
<dbReference type="PANTHER" id="PTHR43130:SF2">
    <property type="entry name" value="DJ-1_PFPI DOMAIN-CONTAINING PROTEIN"/>
    <property type="match status" value="1"/>
</dbReference>
<organism evidence="2 3">
    <name type="scientific">Streptomyces sanglieri</name>
    <dbReference type="NCBI Taxonomy" id="193460"/>
    <lineage>
        <taxon>Bacteria</taxon>
        <taxon>Bacillati</taxon>
        <taxon>Actinomycetota</taxon>
        <taxon>Actinomycetes</taxon>
        <taxon>Kitasatosporales</taxon>
        <taxon>Streptomycetaceae</taxon>
        <taxon>Streptomyces</taxon>
    </lineage>
</organism>
<protein>
    <submittedName>
        <fullName evidence="2">DJ-1/PfpI family protein</fullName>
        <ecNumber evidence="2">4.2.1.-</ecNumber>
    </submittedName>
</protein>
<dbReference type="GO" id="GO:0016829">
    <property type="term" value="F:lyase activity"/>
    <property type="evidence" value="ECO:0007669"/>
    <property type="project" value="UniProtKB-KW"/>
</dbReference>
<dbReference type="Pfam" id="PF01965">
    <property type="entry name" value="DJ-1_PfpI"/>
    <property type="match status" value="1"/>
</dbReference>
<dbReference type="EMBL" id="JBHTGL010000008">
    <property type="protein sequence ID" value="MFD0623516.1"/>
    <property type="molecule type" value="Genomic_DNA"/>
</dbReference>
<evidence type="ECO:0000313" key="3">
    <source>
        <dbReference type="Proteomes" id="UP001596915"/>
    </source>
</evidence>
<reference evidence="3" key="1">
    <citation type="journal article" date="2019" name="Int. J. Syst. Evol. Microbiol.">
        <title>The Global Catalogue of Microorganisms (GCM) 10K type strain sequencing project: providing services to taxonomists for standard genome sequencing and annotation.</title>
        <authorList>
            <consortium name="The Broad Institute Genomics Platform"/>
            <consortium name="The Broad Institute Genome Sequencing Center for Infectious Disease"/>
            <person name="Wu L."/>
            <person name="Ma J."/>
        </authorList>
    </citation>
    <scope>NUCLEOTIDE SEQUENCE [LARGE SCALE GENOMIC DNA]</scope>
    <source>
        <strain evidence="3">JCM 12607</strain>
    </source>
</reference>
<dbReference type="EC" id="4.2.1.-" evidence="2"/>
<dbReference type="InterPro" id="IPR029062">
    <property type="entry name" value="Class_I_gatase-like"/>
</dbReference>
<sequence>MTETSPAPSAPVKTIAFVLYQGLTPLDIVGPLQVFAALADLVPGYRTVVIGERIEPIGSDTPLSLVPSHTFAEIADPHATIVPGGLVPTLAAMADENLLGNLRETAARSQIVGSVCTGSLLLAAAGLLEGRQATTHWMYRDLLARFGATPVTRRWVEDGHFITAAGVSAGIDMALHLVGRLAGNEVARMVQLFIEYDPEPPFGPIDWTAADSGQYAPFARQLLQNALADHPALLAHLSN</sequence>
<comment type="caution">
    <text evidence="2">The sequence shown here is derived from an EMBL/GenBank/DDBJ whole genome shotgun (WGS) entry which is preliminary data.</text>
</comment>
<proteinExistence type="predicted"/>
<dbReference type="InterPro" id="IPR002818">
    <property type="entry name" value="DJ-1/PfpI"/>
</dbReference>
<dbReference type="Proteomes" id="UP001596915">
    <property type="component" value="Unassembled WGS sequence"/>
</dbReference>
<feature type="domain" description="DJ-1/PfpI" evidence="1">
    <location>
        <begin position="13"/>
        <end position="178"/>
    </location>
</feature>
<dbReference type="CDD" id="cd03139">
    <property type="entry name" value="GATase1_PfpI_2"/>
    <property type="match status" value="1"/>
</dbReference>
<accession>A0ABW2WPN8</accession>
<keyword evidence="2" id="KW-0456">Lyase</keyword>
<keyword evidence="3" id="KW-1185">Reference proteome</keyword>
<dbReference type="InterPro" id="IPR052158">
    <property type="entry name" value="INH-QAR"/>
</dbReference>
<evidence type="ECO:0000313" key="2">
    <source>
        <dbReference type="EMBL" id="MFD0623516.1"/>
    </source>
</evidence>